<protein>
    <submittedName>
        <fullName evidence="1">Uncharacterized protein</fullName>
    </submittedName>
</protein>
<name>A0A934VUS0_9RHOB</name>
<gene>
    <name evidence="1" type="ORF">JJJ17_09305</name>
</gene>
<dbReference type="EMBL" id="JAEPRQ010000002">
    <property type="protein sequence ID" value="MBK4216121.1"/>
    <property type="molecule type" value="Genomic_DNA"/>
</dbReference>
<comment type="caution">
    <text evidence="1">The sequence shown here is derived from an EMBL/GenBank/DDBJ whole genome shotgun (WGS) entry which is preliminary data.</text>
</comment>
<dbReference type="AlphaFoldDB" id="A0A934VUS0"/>
<accession>A0A934VUS0</accession>
<sequence length="192" mass="21560">MMAMSGVNAEAKARVEALLLEPLAGLKRKRGRGAEDHDKAMERLRCDLAYMTDDELRGMVELITAHAVSTKGVWPDEGLIRVWAFDLRKPPAREATYPPSLMRSEMGDRAVAEGWAIELYAVAKRYGPPPPPRYMQGKLKEEAANNAHRVRVIEQNRAAGRATDDELAWLRRRDADMAEIHAIRAEKRESAA</sequence>
<reference evidence="1" key="1">
    <citation type="submission" date="2021-01" db="EMBL/GenBank/DDBJ databases">
        <title>Paracoccus amoyensis sp. nov., isolated from the surface seawater along the coast of Xiamen Island, China.</title>
        <authorList>
            <person name="Lyu L."/>
        </authorList>
    </citation>
    <scope>NUCLEOTIDE SEQUENCE</scope>
    <source>
        <strain evidence="1">MJ17</strain>
    </source>
</reference>
<organism evidence="1 2">
    <name type="scientific">Paracoccus caeni</name>
    <dbReference type="NCBI Taxonomy" id="657651"/>
    <lineage>
        <taxon>Bacteria</taxon>
        <taxon>Pseudomonadati</taxon>
        <taxon>Pseudomonadota</taxon>
        <taxon>Alphaproteobacteria</taxon>
        <taxon>Rhodobacterales</taxon>
        <taxon>Paracoccaceae</taxon>
        <taxon>Paracoccus</taxon>
    </lineage>
</organism>
<proteinExistence type="predicted"/>
<keyword evidence="2" id="KW-1185">Reference proteome</keyword>
<dbReference type="Proteomes" id="UP000640485">
    <property type="component" value="Unassembled WGS sequence"/>
</dbReference>
<evidence type="ECO:0000313" key="1">
    <source>
        <dbReference type="EMBL" id="MBK4216121.1"/>
    </source>
</evidence>
<evidence type="ECO:0000313" key="2">
    <source>
        <dbReference type="Proteomes" id="UP000640485"/>
    </source>
</evidence>